<dbReference type="Gene3D" id="1.10.3210.10">
    <property type="entry name" value="Hypothetical protein af1432"/>
    <property type="match status" value="1"/>
</dbReference>
<evidence type="ECO:0000313" key="3">
    <source>
        <dbReference type="Proteomes" id="UP001314796"/>
    </source>
</evidence>
<dbReference type="SMART" id="SM00471">
    <property type="entry name" value="HDc"/>
    <property type="match status" value="1"/>
</dbReference>
<keyword evidence="3" id="KW-1185">Reference proteome</keyword>
<dbReference type="Pfam" id="PF13487">
    <property type="entry name" value="HD_5"/>
    <property type="match status" value="1"/>
</dbReference>
<dbReference type="SUPFAM" id="SSF109604">
    <property type="entry name" value="HD-domain/PDEase-like"/>
    <property type="match status" value="1"/>
</dbReference>
<accession>A0ABS2NMN4</accession>
<comment type="caution">
    <text evidence="2">The sequence shown here is derived from an EMBL/GenBank/DDBJ whole genome shotgun (WGS) entry which is preliminary data.</text>
</comment>
<dbReference type="InterPro" id="IPR003607">
    <property type="entry name" value="HD/PDEase_dom"/>
</dbReference>
<dbReference type="InterPro" id="IPR037522">
    <property type="entry name" value="HD_GYP_dom"/>
</dbReference>
<dbReference type="CDD" id="cd00077">
    <property type="entry name" value="HDc"/>
    <property type="match status" value="1"/>
</dbReference>
<evidence type="ECO:0000313" key="2">
    <source>
        <dbReference type="EMBL" id="MBM7614210.1"/>
    </source>
</evidence>
<dbReference type="PROSITE" id="PS51832">
    <property type="entry name" value="HD_GYP"/>
    <property type="match status" value="1"/>
</dbReference>
<organism evidence="2 3">
    <name type="scientific">Alkaliphilus hydrothermalis</name>
    <dbReference type="NCBI Taxonomy" id="1482730"/>
    <lineage>
        <taxon>Bacteria</taxon>
        <taxon>Bacillati</taxon>
        <taxon>Bacillota</taxon>
        <taxon>Clostridia</taxon>
        <taxon>Peptostreptococcales</taxon>
        <taxon>Natronincolaceae</taxon>
        <taxon>Alkaliphilus</taxon>
    </lineage>
</organism>
<feature type="domain" description="HD-GYP" evidence="1">
    <location>
        <begin position="105"/>
        <end position="301"/>
    </location>
</feature>
<gene>
    <name evidence="2" type="ORF">JOC73_000721</name>
</gene>
<name>A0ABS2NMN4_9FIRM</name>
<reference evidence="2 3" key="1">
    <citation type="submission" date="2021-01" db="EMBL/GenBank/DDBJ databases">
        <title>Genomic Encyclopedia of Type Strains, Phase IV (KMG-IV): sequencing the most valuable type-strain genomes for metagenomic binning, comparative biology and taxonomic classification.</title>
        <authorList>
            <person name="Goeker M."/>
        </authorList>
    </citation>
    <scope>NUCLEOTIDE SEQUENCE [LARGE SCALE GENOMIC DNA]</scope>
    <source>
        <strain evidence="2 3">DSM 25890</strain>
    </source>
</reference>
<dbReference type="PANTHER" id="PTHR43155:SF2">
    <property type="entry name" value="CYCLIC DI-GMP PHOSPHODIESTERASE PA4108"/>
    <property type="match status" value="1"/>
</dbReference>
<dbReference type="PANTHER" id="PTHR43155">
    <property type="entry name" value="CYCLIC DI-GMP PHOSPHODIESTERASE PA4108-RELATED"/>
    <property type="match status" value="1"/>
</dbReference>
<dbReference type="Proteomes" id="UP001314796">
    <property type="component" value="Unassembled WGS sequence"/>
</dbReference>
<proteinExistence type="predicted"/>
<dbReference type="EMBL" id="JAFBEE010000003">
    <property type="protein sequence ID" value="MBM7614210.1"/>
    <property type="molecule type" value="Genomic_DNA"/>
</dbReference>
<protein>
    <submittedName>
        <fullName evidence="2">HD-GYP domain-containing protein (C-di-GMP phosphodiesterase class II)</fullName>
    </submittedName>
</protein>
<dbReference type="RefSeq" id="WP_204400487.1">
    <property type="nucleotide sequence ID" value="NZ_JAFBEE010000003.1"/>
</dbReference>
<sequence>MIKLNMASVKAGMRLAKSISTTDGKLLIDAGIPLKHQYIEKLCKLGIQDIHVDWDQNADGDLYDVFFQDTKREMTQLVEESFKTMSISKSFEINRLKVLIRQLIEDLSYNKETMVYLTDIRNIDVYTFGHCINVCIFSLMMGILLDLSQDELVDLGVGALLHDIGKIAVSQEVLKKPSSLDPYEYEEIKTHSIRGYEIIKNIEGISKSSCHVVRHHHERFNGKGYPDGLKGSDIHLFSRIVAICDVYDALTSNRVYKKKITPHFAVEYLVSMGGHEFDYELVKLFIKHITVYPVGTLVKFNTGESAEIIKINESFPTRPVVWVKFDQQGEPIEGSRVLDLTKHLYINIEQII</sequence>
<evidence type="ECO:0000259" key="1">
    <source>
        <dbReference type="PROSITE" id="PS51832"/>
    </source>
</evidence>